<sequence>MVCKRFLRYLAFALNKPLWTMPNSPRKRPGRPPKPDAEKAANFSVRLPPELRGKLEEAAIAAGRSTNAEIVFRLQGSFEVQEESPKRQVVVDAMQESVAEAVRWWEAFESMPDASEYENQLKDAMDDLEMWLDRLKRFDSPK</sequence>
<dbReference type="EMBL" id="JZIW01000001">
    <property type="protein sequence ID" value="KOO82865.1"/>
    <property type="molecule type" value="Genomic_DNA"/>
</dbReference>
<dbReference type="Gene3D" id="1.10.1220.10">
    <property type="entry name" value="Met repressor-like"/>
    <property type="match status" value="1"/>
</dbReference>
<proteinExistence type="predicted"/>
<dbReference type="GO" id="GO:0006355">
    <property type="term" value="P:regulation of DNA-templated transcription"/>
    <property type="evidence" value="ECO:0007669"/>
    <property type="project" value="InterPro"/>
</dbReference>
<dbReference type="AlphaFoldDB" id="A0AB34TIF8"/>
<dbReference type="InterPro" id="IPR010985">
    <property type="entry name" value="Ribbon_hlx_hlx"/>
</dbReference>
<comment type="caution">
    <text evidence="3">The sequence shown here is derived from an EMBL/GenBank/DDBJ whole genome shotgun (WGS) entry which is preliminary data.</text>
</comment>
<evidence type="ECO:0000313" key="4">
    <source>
        <dbReference type="Proteomes" id="UP000037632"/>
    </source>
</evidence>
<dbReference type="GO" id="GO:0003677">
    <property type="term" value="F:DNA binding"/>
    <property type="evidence" value="ECO:0007669"/>
    <property type="project" value="InterPro"/>
</dbReference>
<reference evidence="3 4" key="1">
    <citation type="journal article" date="2015" name="Antimicrob. Agents Chemother.">
        <title>Whole-Genome Sequencing Identifies Emergence of a Quinolone Resistance Mutation in a Case of Stenotrophomonas maltophilia Bacteremia.</title>
        <authorList>
            <person name="Pak T.R."/>
            <person name="Altman D.R."/>
            <person name="Attie O."/>
            <person name="Sebra R."/>
            <person name="Hamula C.L."/>
            <person name="Lewis M."/>
            <person name="Deikus G."/>
            <person name="Newman L.C."/>
            <person name="Fang G."/>
            <person name="Hand J."/>
            <person name="Papel G."/>
            <person name="Wallach F."/>
            <person name="Schadt E.E."/>
            <person name="Huprikar S."/>
            <person name="van Bakel H."/>
            <person name="Kasarskis A."/>
            <person name="Bashir A."/>
        </authorList>
    </citation>
    <scope>NUCLEOTIDE SEQUENCE [LARGE SCALE GENOMIC DNA]</scope>
    <source>
        <strain evidence="3 4">ISMMS6</strain>
    </source>
</reference>
<feature type="domain" description="Arc-like DNA binding" evidence="2">
    <location>
        <begin position="39"/>
        <end position="79"/>
    </location>
</feature>
<dbReference type="Pfam" id="PF03869">
    <property type="entry name" value="Arc"/>
    <property type="match status" value="1"/>
</dbReference>
<name>A0AB34TIF8_STEMA</name>
<dbReference type="SUPFAM" id="SSF47598">
    <property type="entry name" value="Ribbon-helix-helix"/>
    <property type="match status" value="1"/>
</dbReference>
<dbReference type="Proteomes" id="UP000037632">
    <property type="component" value="Unassembled WGS sequence"/>
</dbReference>
<dbReference type="InterPro" id="IPR005569">
    <property type="entry name" value="Arc_DNA-bd_dom"/>
</dbReference>
<organism evidence="3 4">
    <name type="scientific">Stenotrophomonas maltophilia</name>
    <name type="common">Pseudomonas maltophilia</name>
    <name type="synonym">Xanthomonas maltophilia</name>
    <dbReference type="NCBI Taxonomy" id="40324"/>
    <lineage>
        <taxon>Bacteria</taxon>
        <taxon>Pseudomonadati</taxon>
        <taxon>Pseudomonadota</taxon>
        <taxon>Gammaproteobacteria</taxon>
        <taxon>Lysobacterales</taxon>
        <taxon>Lysobacteraceae</taxon>
        <taxon>Stenotrophomonas</taxon>
        <taxon>Stenotrophomonas maltophilia group</taxon>
    </lineage>
</organism>
<dbReference type="InterPro" id="IPR013321">
    <property type="entry name" value="Arc_rbn_hlx_hlx"/>
</dbReference>
<feature type="region of interest" description="Disordered" evidence="1">
    <location>
        <begin position="21"/>
        <end position="42"/>
    </location>
</feature>
<gene>
    <name evidence="3" type="ORF">VL23_06315</name>
</gene>
<protein>
    <recommendedName>
        <fullName evidence="2">Arc-like DNA binding domain-containing protein</fullName>
    </recommendedName>
</protein>
<evidence type="ECO:0000313" key="3">
    <source>
        <dbReference type="EMBL" id="KOO82865.1"/>
    </source>
</evidence>
<evidence type="ECO:0000256" key="1">
    <source>
        <dbReference type="SAM" id="MobiDB-lite"/>
    </source>
</evidence>
<evidence type="ECO:0000259" key="2">
    <source>
        <dbReference type="Pfam" id="PF03869"/>
    </source>
</evidence>
<accession>A0AB34TIF8</accession>